<dbReference type="RefSeq" id="WP_077244250.1">
    <property type="nucleotide sequence ID" value="NZ_MUZR01000023.1"/>
</dbReference>
<evidence type="ECO:0000256" key="4">
    <source>
        <dbReference type="ARBA" id="ARBA00020295"/>
    </source>
</evidence>
<evidence type="ECO:0000256" key="8">
    <source>
        <dbReference type="ARBA" id="ARBA00031423"/>
    </source>
</evidence>
<keyword evidence="5 10" id="KW-0328">Glycosyltransferase</keyword>
<gene>
    <name evidence="11" type="ORF">B1A74_07580</name>
</gene>
<dbReference type="GO" id="GO:0005975">
    <property type="term" value="P:carbohydrate metabolic process"/>
    <property type="evidence" value="ECO:0007669"/>
    <property type="project" value="InterPro"/>
</dbReference>
<evidence type="ECO:0000256" key="6">
    <source>
        <dbReference type="ARBA" id="ARBA00022679"/>
    </source>
</evidence>
<comment type="catalytic activity">
    <reaction evidence="1 10">
        <text>Transfers a segment of a (1-&gt;4)-alpha-D-glucan to a new position in an acceptor, which may be glucose or a (1-&gt;4)-alpha-D-glucan.</text>
        <dbReference type="EC" id="2.4.1.25"/>
    </reaction>
</comment>
<evidence type="ECO:0000256" key="2">
    <source>
        <dbReference type="ARBA" id="ARBA00005684"/>
    </source>
</evidence>
<evidence type="ECO:0000256" key="5">
    <source>
        <dbReference type="ARBA" id="ARBA00022676"/>
    </source>
</evidence>
<dbReference type="NCBIfam" id="TIGR00217">
    <property type="entry name" value="malQ"/>
    <property type="match status" value="1"/>
</dbReference>
<dbReference type="OrthoDB" id="9763489at2"/>
<comment type="similarity">
    <text evidence="2 10">Belongs to the disproportionating enzyme family.</text>
</comment>
<dbReference type="EC" id="2.4.1.25" evidence="3 10"/>
<evidence type="ECO:0000256" key="7">
    <source>
        <dbReference type="ARBA" id="ARBA00023277"/>
    </source>
</evidence>
<evidence type="ECO:0000256" key="3">
    <source>
        <dbReference type="ARBA" id="ARBA00012560"/>
    </source>
</evidence>
<evidence type="ECO:0000256" key="9">
    <source>
        <dbReference type="ARBA" id="ARBA00031501"/>
    </source>
</evidence>
<evidence type="ECO:0000313" key="11">
    <source>
        <dbReference type="EMBL" id="OOC10152.1"/>
    </source>
</evidence>
<name>A0A1V2ZYH1_9GAMM</name>
<comment type="caution">
    <text evidence="11">The sequence shown here is derived from an EMBL/GenBank/DDBJ whole genome shotgun (WGS) entry which is preliminary data.</text>
</comment>
<dbReference type="STRING" id="252474.B1A74_07580"/>
<dbReference type="InterPro" id="IPR017853">
    <property type="entry name" value="GH"/>
</dbReference>
<dbReference type="Proteomes" id="UP000189177">
    <property type="component" value="Unassembled WGS sequence"/>
</dbReference>
<proteinExistence type="inferred from homology"/>
<evidence type="ECO:0000256" key="1">
    <source>
        <dbReference type="ARBA" id="ARBA00000439"/>
    </source>
</evidence>
<dbReference type="Gene3D" id="3.20.20.80">
    <property type="entry name" value="Glycosidases"/>
    <property type="match status" value="1"/>
</dbReference>
<dbReference type="Pfam" id="PF02446">
    <property type="entry name" value="Glyco_hydro_77"/>
    <property type="match status" value="1"/>
</dbReference>
<dbReference type="PANTHER" id="PTHR32438">
    <property type="entry name" value="4-ALPHA-GLUCANOTRANSFERASE DPE1, CHLOROPLASTIC/AMYLOPLASTIC"/>
    <property type="match status" value="1"/>
</dbReference>
<protein>
    <recommendedName>
        <fullName evidence="4 10">4-alpha-glucanotransferase</fullName>
        <ecNumber evidence="3 10">2.4.1.25</ecNumber>
    </recommendedName>
    <alternativeName>
        <fullName evidence="8 10">Amylomaltase</fullName>
    </alternativeName>
    <alternativeName>
        <fullName evidence="9 10">Disproportionating enzyme</fullName>
    </alternativeName>
</protein>
<evidence type="ECO:0000256" key="10">
    <source>
        <dbReference type="RuleBase" id="RU361207"/>
    </source>
</evidence>
<keyword evidence="12" id="KW-1185">Reference proteome</keyword>
<keyword evidence="6 10" id="KW-0808">Transferase</keyword>
<reference evidence="11 12" key="1">
    <citation type="submission" date="2017-02" db="EMBL/GenBank/DDBJ databases">
        <title>Genomic diversity within the haloalkaliphilic genus Thioalkalivibrio.</title>
        <authorList>
            <person name="Ahn A.-C."/>
            <person name="Meier-Kolthoff J."/>
            <person name="Overmars L."/>
            <person name="Richter M."/>
            <person name="Woyke T."/>
            <person name="Sorokin D.Y."/>
            <person name="Muyzer G."/>
        </authorList>
    </citation>
    <scope>NUCLEOTIDE SEQUENCE [LARGE SCALE GENOMIC DNA]</scope>
    <source>
        <strain evidence="11 12">HL17</strain>
    </source>
</reference>
<keyword evidence="7 10" id="KW-0119">Carbohydrate metabolism</keyword>
<dbReference type="AlphaFoldDB" id="A0A1V2ZYH1"/>
<dbReference type="SUPFAM" id="SSF51445">
    <property type="entry name" value="(Trans)glycosidases"/>
    <property type="match status" value="1"/>
</dbReference>
<evidence type="ECO:0000313" key="12">
    <source>
        <dbReference type="Proteomes" id="UP000189177"/>
    </source>
</evidence>
<dbReference type="PANTHER" id="PTHR32438:SF5">
    <property type="entry name" value="4-ALPHA-GLUCANOTRANSFERASE DPE1, CHLOROPLASTIC_AMYLOPLASTIC"/>
    <property type="match status" value="1"/>
</dbReference>
<dbReference type="EMBL" id="MUZR01000023">
    <property type="protein sequence ID" value="OOC10152.1"/>
    <property type="molecule type" value="Genomic_DNA"/>
</dbReference>
<dbReference type="NCBIfam" id="NF011080">
    <property type="entry name" value="PRK14508.1-3"/>
    <property type="match status" value="1"/>
</dbReference>
<accession>A0A1V2ZYH1</accession>
<organism evidence="11 12">
    <name type="scientific">Thioalkalivibrio halophilus</name>
    <dbReference type="NCBI Taxonomy" id="252474"/>
    <lineage>
        <taxon>Bacteria</taxon>
        <taxon>Pseudomonadati</taxon>
        <taxon>Pseudomonadota</taxon>
        <taxon>Gammaproteobacteria</taxon>
        <taxon>Chromatiales</taxon>
        <taxon>Ectothiorhodospiraceae</taxon>
        <taxon>Thioalkalivibrio</taxon>
    </lineage>
</organism>
<sequence length="494" mass="55950">MEETQHSNPLLQRRRAGILLHPTSLPGPHSVGTLGDEAFRFVNWAASAGFTLWQVLPLHPVQSDGSPYASISAFAGDPRLIDRSRLAEATGIVDDGRAVEELLERAGAAVAREEHALHAAYRVFLEEQGPVWLDDFALFCVIRARHDDRPWWEWDPELRDRQPEALARVAREEAQALEQVRFVQFVFADQWRALHRHANDCGLLLLGDMPIFVAHDSADVWSHRDLFDLDERGQPRTVAGVPPDYFSETGQRWGNPQYRWDRLAETGYAWWIRRVRRALETVDALRIDHFRGFESSWAIPAEEPDAIRGYWFEGPGAAFFEALGDELGYLPVLAEDLGVITPEVTALRERFDFPGMRILQFAFEGGEANPYLPANHDEMSAVYTGTHDNDTTVGWFASLDEPMQLHVLNVLGEPEDAADTMPWPLIRTAYASPARIAILPMQDVLELDAGHRMNRPGTVEGNWDWRFDWEWVPGERAGEMRALAEAHGRLPPDS</sequence>
<dbReference type="GO" id="GO:0004134">
    <property type="term" value="F:4-alpha-glucanotransferase activity"/>
    <property type="evidence" value="ECO:0007669"/>
    <property type="project" value="UniProtKB-EC"/>
</dbReference>
<dbReference type="InterPro" id="IPR003385">
    <property type="entry name" value="Glyco_hydro_77"/>
</dbReference>